<keyword evidence="7" id="KW-0398">Inositol biosynthesis</keyword>
<dbReference type="Gramene" id="TraesJAG1A03G00059320.1">
    <property type="protein sequence ID" value="TraesJAG1A03G00059320.1"/>
    <property type="gene ID" value="TraesJAG1A03G00059320"/>
</dbReference>
<evidence type="ECO:0000256" key="1">
    <source>
        <dbReference type="ARBA" id="ARBA00000113"/>
    </source>
</evidence>
<dbReference type="Gramene" id="TraesKAR1A01G0136830.1">
    <property type="protein sequence ID" value="cds.TraesKAR1A01G0136830.1"/>
    <property type="gene ID" value="TraesKAR1A01G0136830"/>
</dbReference>
<evidence type="ECO:0000256" key="5">
    <source>
        <dbReference type="ARBA" id="ARBA00012125"/>
    </source>
</evidence>
<dbReference type="AlphaFoldDB" id="A0A3B5XYF5"/>
<organism evidence="13">
    <name type="scientific">Triticum aestivum</name>
    <name type="common">Wheat</name>
    <dbReference type="NCBI Taxonomy" id="4565"/>
    <lineage>
        <taxon>Eukaryota</taxon>
        <taxon>Viridiplantae</taxon>
        <taxon>Streptophyta</taxon>
        <taxon>Embryophyta</taxon>
        <taxon>Tracheophyta</taxon>
        <taxon>Spermatophyta</taxon>
        <taxon>Magnoliopsida</taxon>
        <taxon>Liliopsida</taxon>
        <taxon>Poales</taxon>
        <taxon>Poaceae</taxon>
        <taxon>BOP clade</taxon>
        <taxon>Pooideae</taxon>
        <taxon>Triticodae</taxon>
        <taxon>Triticeae</taxon>
        <taxon>Triticinae</taxon>
        <taxon>Triticum</taxon>
    </lineage>
</organism>
<dbReference type="GO" id="GO:0004512">
    <property type="term" value="F:inositol-3-phosphate synthase activity"/>
    <property type="evidence" value="ECO:0007669"/>
    <property type="project" value="UniProtKB-EC"/>
</dbReference>
<evidence type="ECO:0000256" key="10">
    <source>
        <dbReference type="ARBA" id="ARBA00023264"/>
    </source>
</evidence>
<dbReference type="InterPro" id="IPR002587">
    <property type="entry name" value="Myo-inos-1-P_Synthase"/>
</dbReference>
<evidence type="ECO:0000256" key="6">
    <source>
        <dbReference type="ARBA" id="ARBA00022516"/>
    </source>
</evidence>
<reference evidence="13" key="2">
    <citation type="submission" date="2018-10" db="UniProtKB">
        <authorList>
            <consortium name="EnsemblPlants"/>
        </authorList>
    </citation>
    <scope>IDENTIFICATION</scope>
</reference>
<comment type="similarity">
    <text evidence="4">Belongs to the myo-inositol 1-phosphate synthase family.</text>
</comment>
<dbReference type="Gramene" id="TraesROB_scaffold_113975_01G000100.1">
    <property type="protein sequence ID" value="TraesROB_scaffold_113975_01G000100.1"/>
    <property type="gene ID" value="TraesROB_scaffold_113975_01G000100"/>
</dbReference>
<comment type="pathway">
    <text evidence="3">Polyol metabolism; myo-inositol biosynthesis; myo-inositol from D-glucose 6-phosphate: step 1/2.</text>
</comment>
<dbReference type="InterPro" id="IPR013021">
    <property type="entry name" value="Myo-inos-1-P_Synthase_GAPDH"/>
</dbReference>
<dbReference type="Gramene" id="TraesLDM1A03G00060360.1">
    <property type="protein sequence ID" value="TraesLDM1A03G00060360.1"/>
    <property type="gene ID" value="TraesLDM1A03G00060360"/>
</dbReference>
<dbReference type="GO" id="GO:0008654">
    <property type="term" value="P:phospholipid biosynthetic process"/>
    <property type="evidence" value="ECO:0007669"/>
    <property type="project" value="UniProtKB-KW"/>
</dbReference>
<comment type="cofactor">
    <cofactor evidence="2">
        <name>NAD(+)</name>
        <dbReference type="ChEBI" id="CHEBI:57540"/>
    </cofactor>
</comment>
<dbReference type="Gramene" id="TraesLAC1A03G00060910.1">
    <property type="protein sequence ID" value="TraesLAC1A03G00060910.1"/>
    <property type="gene ID" value="TraesLAC1A03G00060910"/>
</dbReference>
<feature type="domain" description="Myo-inositol-1-phosphate synthase GAPDH-like" evidence="12">
    <location>
        <begin position="1"/>
        <end position="110"/>
    </location>
</feature>
<dbReference type="SUPFAM" id="SSF55347">
    <property type="entry name" value="Glyceraldehyde-3-phosphate dehydrogenase-like, C-terminal domain"/>
    <property type="match status" value="1"/>
</dbReference>
<dbReference type="Gramene" id="TraesARI1A03G00059900.1">
    <property type="protein sequence ID" value="TraesARI1A03G00059900.1"/>
    <property type="gene ID" value="TraesARI1A03G00059900"/>
</dbReference>
<dbReference type="GO" id="GO:0006021">
    <property type="term" value="P:inositol biosynthetic process"/>
    <property type="evidence" value="ECO:0007669"/>
    <property type="project" value="UniProtKB-UniPathway"/>
</dbReference>
<keyword evidence="8" id="KW-0594">Phospholipid biosynthesis</keyword>
<dbReference type="Gene3D" id="3.30.360.10">
    <property type="entry name" value="Dihydrodipicolinate Reductase, domain 2"/>
    <property type="match status" value="1"/>
</dbReference>
<accession>A0A3B5XYF5</accession>
<evidence type="ECO:0000256" key="3">
    <source>
        <dbReference type="ARBA" id="ARBA00005117"/>
    </source>
</evidence>
<dbReference type="Pfam" id="PF01658">
    <property type="entry name" value="Inos-1-P_synth"/>
    <property type="match status" value="1"/>
</dbReference>
<comment type="catalytic activity">
    <reaction evidence="1">
        <text>D-glucose 6-phosphate = 1D-myo-inositol 3-phosphate</text>
        <dbReference type="Rhea" id="RHEA:10716"/>
        <dbReference type="ChEBI" id="CHEBI:58401"/>
        <dbReference type="ChEBI" id="CHEBI:61548"/>
        <dbReference type="EC" id="5.5.1.4"/>
    </reaction>
</comment>
<dbReference type="Gramene" id="TraesMAC1A03G00059980.1">
    <property type="protein sequence ID" value="TraesMAC1A03G00059980.1"/>
    <property type="gene ID" value="TraesMAC1A03G00059980"/>
</dbReference>
<dbReference type="EnsemblPlants" id="TraesCS1A02G134900.1">
    <property type="protein sequence ID" value="TraesCS1A02G134900.1"/>
    <property type="gene ID" value="TraesCS1A02G134900"/>
</dbReference>
<dbReference type="EC" id="5.5.1.4" evidence="5"/>
<dbReference type="Gramene" id="TraesJUL1A03G00060450.1">
    <property type="protein sequence ID" value="TraesJUL1A03G00060450.1"/>
    <property type="gene ID" value="TraesJUL1A03G00060450"/>
</dbReference>
<dbReference type="UniPathway" id="UPA00823">
    <property type="reaction ID" value="UER00787"/>
</dbReference>
<keyword evidence="6" id="KW-0444">Lipid biosynthesis</keyword>
<dbReference type="InterPro" id="IPR036291">
    <property type="entry name" value="NAD(P)-bd_dom_sf"/>
</dbReference>
<proteinExistence type="inferred from homology"/>
<sequence>MKSVLVDFLFGVGIKPTSIASYNHQGNNDDMNLSATQIFSSKEISKSGMVHDMVVSNDIFYNPEEHPDDVIVIKYMSYVGDSKRAMDEYSSEIFMGGKNTTVLHNTREDSLLVAPIILDLVLLAELDTRI</sequence>
<evidence type="ECO:0000256" key="9">
    <source>
        <dbReference type="ARBA" id="ARBA00023235"/>
    </source>
</evidence>
<dbReference type="SMR" id="A0A3B5XYF5"/>
<keyword evidence="8" id="KW-0443">Lipid metabolism</keyword>
<dbReference type="Proteomes" id="UP000019116">
    <property type="component" value="Chromosome 1A"/>
</dbReference>
<dbReference type="OrthoDB" id="1930849at2759"/>
<dbReference type="STRING" id="4565.A0A3B5XYF5"/>
<keyword evidence="14" id="KW-1185">Reference proteome</keyword>
<evidence type="ECO:0000256" key="11">
    <source>
        <dbReference type="ARBA" id="ARBA00032949"/>
    </source>
</evidence>
<evidence type="ECO:0000313" key="14">
    <source>
        <dbReference type="Proteomes" id="UP000019116"/>
    </source>
</evidence>
<dbReference type="Gramene" id="TraesCS1A03G0348800.1">
    <property type="protein sequence ID" value="TraesCS1A03G0348800.1.CDS"/>
    <property type="gene ID" value="TraesCS1A03G0348800"/>
</dbReference>
<evidence type="ECO:0000256" key="2">
    <source>
        <dbReference type="ARBA" id="ARBA00001911"/>
    </source>
</evidence>
<reference evidence="13" key="1">
    <citation type="submission" date="2018-08" db="EMBL/GenBank/DDBJ databases">
        <authorList>
            <person name="Rossello M."/>
        </authorList>
    </citation>
    <scope>NUCLEOTIDE SEQUENCE [LARGE SCALE GENOMIC DNA]</scope>
    <source>
        <strain evidence="13">cv. Chinese Spring</strain>
    </source>
</reference>
<dbReference type="OMA" id="WPANSEC"/>
<dbReference type="Gramene" id="TraesCAD_scaffold_061748_01G000100.1">
    <property type="protein sequence ID" value="TraesCAD_scaffold_061748_01G000100.1"/>
    <property type="gene ID" value="TraesCAD_scaffold_061748_01G000100"/>
</dbReference>
<dbReference type="Gramene" id="TraesRN1A0100383800.1">
    <property type="protein sequence ID" value="TraesRN1A0100383800.1"/>
    <property type="gene ID" value="TraesRN1A0100383800"/>
</dbReference>
<name>A0A3B5XYF5_WHEAT</name>
<dbReference type="Gramene" id="TraesSTA1A03G00058730.1">
    <property type="protein sequence ID" value="TraesSTA1A03G00058730.1"/>
    <property type="gene ID" value="TraesSTA1A03G00058730"/>
</dbReference>
<dbReference type="Gramene" id="TraesCS1A02G134900.1">
    <property type="protein sequence ID" value="TraesCS1A02G134900.1"/>
    <property type="gene ID" value="TraesCS1A02G134900"/>
</dbReference>
<dbReference type="SUPFAM" id="SSF51735">
    <property type="entry name" value="NAD(P)-binding Rossmann-fold domains"/>
    <property type="match status" value="1"/>
</dbReference>
<evidence type="ECO:0000256" key="8">
    <source>
        <dbReference type="ARBA" id="ARBA00023209"/>
    </source>
</evidence>
<dbReference type="Gramene" id="TraesNOR1A03G00059350.1">
    <property type="protein sequence ID" value="TraesNOR1A03G00059350.1"/>
    <property type="gene ID" value="TraesNOR1A03G00059350"/>
</dbReference>
<keyword evidence="9" id="KW-0413">Isomerase</keyword>
<evidence type="ECO:0000256" key="4">
    <source>
        <dbReference type="ARBA" id="ARBA00010813"/>
    </source>
</evidence>
<dbReference type="PANTHER" id="PTHR11510">
    <property type="entry name" value="MYO-INOSITOL-1 PHOSPHATE SYNTHASE"/>
    <property type="match status" value="1"/>
</dbReference>
<evidence type="ECO:0000313" key="13">
    <source>
        <dbReference type="EnsemblPlants" id="TraesCS1A02G134900.1"/>
    </source>
</evidence>
<evidence type="ECO:0000256" key="7">
    <source>
        <dbReference type="ARBA" id="ARBA00022550"/>
    </source>
</evidence>
<keyword evidence="10" id="KW-1208">Phospholipid metabolism</keyword>
<dbReference type="Gramene" id="TraesCLE_scaffold_036208_01G000100.1">
    <property type="protein sequence ID" value="TraesCLE_scaffold_036208_01G000100.1"/>
    <property type="gene ID" value="TraesCLE_scaffold_036208_01G000100"/>
</dbReference>
<evidence type="ECO:0000259" key="12">
    <source>
        <dbReference type="Pfam" id="PF01658"/>
    </source>
</evidence>
<dbReference type="Gramene" id="TraesWEE_scaffold_006464_01G000100.1">
    <property type="protein sequence ID" value="TraesWEE_scaffold_006464_01G000100.1"/>
    <property type="gene ID" value="TraesWEE_scaffold_006464_01G000100"/>
</dbReference>
<protein>
    <recommendedName>
        <fullName evidence="5">inositol-3-phosphate synthase</fullName>
        <ecNumber evidence="5">5.5.1.4</ecNumber>
    </recommendedName>
    <alternativeName>
        <fullName evidence="11">Myo-inositol 1-phosphate synthase</fullName>
    </alternativeName>
</protein>